<gene>
    <name evidence="3" type="ORF">BJ963_001263</name>
</gene>
<reference evidence="3 4" key="1">
    <citation type="submission" date="2020-07" db="EMBL/GenBank/DDBJ databases">
        <title>Sequencing the genomes of 1000 actinobacteria strains.</title>
        <authorList>
            <person name="Klenk H.-P."/>
        </authorList>
    </citation>
    <scope>NUCLEOTIDE SEQUENCE [LARGE SCALE GENOMIC DNA]</scope>
    <source>
        <strain evidence="3 4">DSM 23871</strain>
    </source>
</reference>
<dbReference type="GO" id="GO:0003677">
    <property type="term" value="F:DNA binding"/>
    <property type="evidence" value="ECO:0007669"/>
    <property type="project" value="UniProtKB-KW"/>
</dbReference>
<dbReference type="RefSeq" id="WP_179455382.1">
    <property type="nucleotide sequence ID" value="NZ_BAAAPX010000001.1"/>
</dbReference>
<dbReference type="SMART" id="SM00422">
    <property type="entry name" value="HTH_MERR"/>
    <property type="match status" value="1"/>
</dbReference>
<dbReference type="PROSITE" id="PS00552">
    <property type="entry name" value="HTH_MERR_1"/>
    <property type="match status" value="1"/>
</dbReference>
<dbReference type="InterPro" id="IPR000551">
    <property type="entry name" value="MerR-type_HTH_dom"/>
</dbReference>
<dbReference type="AlphaFoldDB" id="A0A852SYW8"/>
<proteinExistence type="predicted"/>
<evidence type="ECO:0000313" key="4">
    <source>
        <dbReference type="Proteomes" id="UP000589620"/>
    </source>
</evidence>
<evidence type="ECO:0000313" key="3">
    <source>
        <dbReference type="EMBL" id="NYD73744.1"/>
    </source>
</evidence>
<keyword evidence="4" id="KW-1185">Reference proteome</keyword>
<dbReference type="PANTHER" id="PTHR30204:SF98">
    <property type="entry name" value="HTH-TYPE TRANSCRIPTIONAL REGULATOR ADHR"/>
    <property type="match status" value="1"/>
</dbReference>
<accession>A0A852SYW8</accession>
<comment type="caution">
    <text evidence="3">The sequence shown here is derived from an EMBL/GenBank/DDBJ whole genome shotgun (WGS) entry which is preliminary data.</text>
</comment>
<dbReference type="GO" id="GO:0003700">
    <property type="term" value="F:DNA-binding transcription factor activity"/>
    <property type="evidence" value="ECO:0007669"/>
    <property type="project" value="InterPro"/>
</dbReference>
<dbReference type="EMBL" id="JACCBJ010000001">
    <property type="protein sequence ID" value="NYD73744.1"/>
    <property type="molecule type" value="Genomic_DNA"/>
</dbReference>
<dbReference type="Pfam" id="PF13411">
    <property type="entry name" value="MerR_1"/>
    <property type="match status" value="1"/>
</dbReference>
<dbReference type="PROSITE" id="PS50937">
    <property type="entry name" value="HTH_MERR_2"/>
    <property type="match status" value="1"/>
</dbReference>
<evidence type="ECO:0000256" key="1">
    <source>
        <dbReference type="ARBA" id="ARBA00023125"/>
    </source>
</evidence>
<dbReference type="PANTHER" id="PTHR30204">
    <property type="entry name" value="REDOX-CYCLING DRUG-SENSING TRANSCRIPTIONAL ACTIVATOR SOXR"/>
    <property type="match status" value="1"/>
</dbReference>
<feature type="domain" description="HTH merR-type" evidence="2">
    <location>
        <begin position="7"/>
        <end position="77"/>
    </location>
</feature>
<dbReference type="InterPro" id="IPR009061">
    <property type="entry name" value="DNA-bd_dom_put_sf"/>
</dbReference>
<evidence type="ECO:0000259" key="2">
    <source>
        <dbReference type="PROSITE" id="PS50937"/>
    </source>
</evidence>
<dbReference type="Gene3D" id="1.10.1660.10">
    <property type="match status" value="1"/>
</dbReference>
<dbReference type="SUPFAM" id="SSF46955">
    <property type="entry name" value="Putative DNA-binding domain"/>
    <property type="match status" value="1"/>
</dbReference>
<dbReference type="Proteomes" id="UP000589620">
    <property type="component" value="Unassembled WGS sequence"/>
</dbReference>
<name>A0A852SYW8_9MICO</name>
<dbReference type="InterPro" id="IPR047057">
    <property type="entry name" value="MerR_fam"/>
</dbReference>
<keyword evidence="1 3" id="KW-0238">DNA-binding</keyword>
<protein>
    <submittedName>
        <fullName evidence="3">DNA-binding transcriptional MerR regulator</fullName>
    </submittedName>
</protein>
<organism evidence="3 4">
    <name type="scientific">Leifsonia soli</name>
    <dbReference type="NCBI Taxonomy" id="582665"/>
    <lineage>
        <taxon>Bacteria</taxon>
        <taxon>Bacillati</taxon>
        <taxon>Actinomycetota</taxon>
        <taxon>Actinomycetes</taxon>
        <taxon>Micrococcales</taxon>
        <taxon>Microbacteriaceae</taxon>
        <taxon>Leifsonia</taxon>
    </lineage>
</organism>
<sequence>MTDTRTAMSISDVAERTGLTTHTLRYYEREGLMLTPVERASSTHRRYTDADVTWVTFLTKLRSTAMPIATMRQYVVLARQGDDTQAERLELLLLHRMAVVRQLEEMTASLAAIDYKIDLYRQSVGQVTEGNDA</sequence>
<dbReference type="CDD" id="cd01109">
    <property type="entry name" value="HTH_YyaN"/>
    <property type="match status" value="1"/>
</dbReference>